<dbReference type="PIRSF" id="PIRSF029171">
    <property type="entry name" value="Esterase_LipA"/>
    <property type="match status" value="1"/>
</dbReference>
<dbReference type="InterPro" id="IPR029058">
    <property type="entry name" value="AB_hydrolase_fold"/>
</dbReference>
<protein>
    <submittedName>
        <fullName evidence="2">Uncharacterized protein</fullName>
    </submittedName>
</protein>
<dbReference type="eggNOG" id="COG1073">
    <property type="taxonomic scope" value="Bacteria"/>
</dbReference>
<feature type="chain" id="PRO_5004129463" evidence="1">
    <location>
        <begin position="19"/>
        <end position="408"/>
    </location>
</feature>
<dbReference type="HOGENOM" id="CLU_029538_3_1_6"/>
<dbReference type="Pfam" id="PF03583">
    <property type="entry name" value="LIP"/>
    <property type="match status" value="1"/>
</dbReference>
<dbReference type="SUPFAM" id="SSF53474">
    <property type="entry name" value="alpha/beta-Hydrolases"/>
    <property type="match status" value="1"/>
</dbReference>
<name>N8P0N0_9GAMM</name>
<dbReference type="Proteomes" id="UP000013086">
    <property type="component" value="Unassembled WGS sequence"/>
</dbReference>
<dbReference type="GO" id="GO:0004806">
    <property type="term" value="F:triacylglycerol lipase activity"/>
    <property type="evidence" value="ECO:0007669"/>
    <property type="project" value="InterPro"/>
</dbReference>
<dbReference type="PROSITE" id="PS51257">
    <property type="entry name" value="PROKAR_LIPOPROTEIN"/>
    <property type="match status" value="1"/>
</dbReference>
<dbReference type="Gene3D" id="3.40.50.1820">
    <property type="entry name" value="alpha/beta hydrolase"/>
    <property type="match status" value="2"/>
</dbReference>
<dbReference type="PANTHER" id="PTHR34853">
    <property type="match status" value="1"/>
</dbReference>
<dbReference type="GO" id="GO:0016042">
    <property type="term" value="P:lipid catabolic process"/>
    <property type="evidence" value="ECO:0007669"/>
    <property type="project" value="InterPro"/>
</dbReference>
<dbReference type="RefSeq" id="WP_004651574.1">
    <property type="nucleotide sequence ID" value="NZ_KB849176.1"/>
</dbReference>
<sequence length="408" mass="43203">MKKTLLTVLMSSSAILLTACGSGDDDWSFSGGEQIPVNNIQNPVVNVTAYTKDGMPAIAADSQLMTYKMLGVDNKEVTATALVFVPRTTQPVNGWPIVVWAHGTTGVADKCAPSQQGLNDSQILLKQLLVEGYVVVAPDYEGLGAEGNHPFLNLKSEAFSITDAVVATRDYLSRQGKKAAPQWMAVGHSQGGHAALGAAQYAARAQLDYKGTIAIAPASNLAAILKGSEEAVKDKPANIQIPVLAPLDTFTALIVAGMQGHQISVSYADVFKADTAKIAPLAETECSGPVGAALGEGMSDYASLPEHPNSLVGYGRNQDNFMSIPVINNFLFKDSQPGTVKLNQPVIIYQGEKDATVPKAATDLLRASAEAKGTKITYVPNENWDHNTVYIANISAFVADVKTLMPTQ</sequence>
<dbReference type="OrthoDB" id="9955at2"/>
<evidence type="ECO:0000256" key="1">
    <source>
        <dbReference type="SAM" id="SignalP"/>
    </source>
</evidence>
<dbReference type="InterPro" id="IPR005152">
    <property type="entry name" value="Lipase_secreted"/>
</dbReference>
<dbReference type="PANTHER" id="PTHR34853:SF1">
    <property type="entry name" value="LIPASE 5"/>
    <property type="match status" value="1"/>
</dbReference>
<accession>N8P0N0</accession>
<reference evidence="2 3" key="1">
    <citation type="submission" date="2013-02" db="EMBL/GenBank/DDBJ databases">
        <title>The Genome Sequence of Acinetobacter sp. ANC 3994.</title>
        <authorList>
            <consortium name="The Broad Institute Genome Sequencing Platform"/>
            <consortium name="The Broad Institute Genome Sequencing Center for Infectious Disease"/>
            <person name="Cerqueira G."/>
            <person name="Feldgarden M."/>
            <person name="Courvalin P."/>
            <person name="Perichon B."/>
            <person name="Grillot-Courvalin C."/>
            <person name="Clermont D."/>
            <person name="Rocha E."/>
            <person name="Yoon E.-J."/>
            <person name="Nemec A."/>
            <person name="Walker B."/>
            <person name="Young S.K."/>
            <person name="Zeng Q."/>
            <person name="Gargeya S."/>
            <person name="Fitzgerald M."/>
            <person name="Haas B."/>
            <person name="Abouelleil A."/>
            <person name="Alvarado L."/>
            <person name="Arachchi H.M."/>
            <person name="Berlin A.M."/>
            <person name="Chapman S.B."/>
            <person name="Dewar J."/>
            <person name="Goldberg J."/>
            <person name="Griggs A."/>
            <person name="Gujja S."/>
            <person name="Hansen M."/>
            <person name="Howarth C."/>
            <person name="Imamovic A."/>
            <person name="Larimer J."/>
            <person name="McCowan C."/>
            <person name="Murphy C."/>
            <person name="Neiman D."/>
            <person name="Pearson M."/>
            <person name="Priest M."/>
            <person name="Roberts A."/>
            <person name="Saif S."/>
            <person name="Shea T."/>
            <person name="Sisk P."/>
            <person name="Sykes S."/>
            <person name="Wortman J."/>
            <person name="Nusbaum C."/>
            <person name="Birren B."/>
        </authorList>
    </citation>
    <scope>NUCLEOTIDE SEQUENCE [LARGE SCALE GENOMIC DNA]</scope>
    <source>
        <strain evidence="2 3">ANC 3994</strain>
    </source>
</reference>
<organism evidence="2 3">
    <name type="scientific">Acinetobacter bohemicus ANC 3994</name>
    <dbReference type="NCBI Taxonomy" id="1217715"/>
    <lineage>
        <taxon>Bacteria</taxon>
        <taxon>Pseudomonadati</taxon>
        <taxon>Pseudomonadota</taxon>
        <taxon>Gammaproteobacteria</taxon>
        <taxon>Moraxellales</taxon>
        <taxon>Moraxellaceae</taxon>
        <taxon>Acinetobacter</taxon>
    </lineage>
</organism>
<feature type="signal peptide" evidence="1">
    <location>
        <begin position="1"/>
        <end position="18"/>
    </location>
</feature>
<keyword evidence="1" id="KW-0732">Signal</keyword>
<comment type="caution">
    <text evidence="2">The sequence shown here is derived from an EMBL/GenBank/DDBJ whole genome shotgun (WGS) entry which is preliminary data.</text>
</comment>
<gene>
    <name evidence="2" type="ORF">F994_01243</name>
</gene>
<dbReference type="EMBL" id="APOH01000011">
    <property type="protein sequence ID" value="ENU20186.1"/>
    <property type="molecule type" value="Genomic_DNA"/>
</dbReference>
<evidence type="ECO:0000313" key="2">
    <source>
        <dbReference type="EMBL" id="ENU20186.1"/>
    </source>
</evidence>
<proteinExistence type="predicted"/>
<dbReference type="PATRIC" id="fig|1217715.3.peg.1201"/>
<evidence type="ECO:0000313" key="3">
    <source>
        <dbReference type="Proteomes" id="UP000013086"/>
    </source>
</evidence>
<dbReference type="AlphaFoldDB" id="N8P0N0"/>